<proteinExistence type="predicted"/>
<accession>A0A9D4DCZ2</accession>
<dbReference type="Pfam" id="PF07714">
    <property type="entry name" value="PK_Tyr_Ser-Thr"/>
    <property type="match status" value="1"/>
</dbReference>
<feature type="domain" description="Protein kinase" evidence="5">
    <location>
        <begin position="2"/>
        <end position="83"/>
    </location>
</feature>
<dbReference type="PROSITE" id="PS50011">
    <property type="entry name" value="PROTEIN_KINASE_DOM"/>
    <property type="match status" value="1"/>
</dbReference>
<dbReference type="GO" id="GO:0005524">
    <property type="term" value="F:ATP binding"/>
    <property type="evidence" value="ECO:0007669"/>
    <property type="project" value="UniProtKB-KW"/>
</dbReference>
<dbReference type="InterPro" id="IPR011009">
    <property type="entry name" value="Kinase-like_dom_sf"/>
</dbReference>
<dbReference type="InterPro" id="IPR000719">
    <property type="entry name" value="Prot_kinase_dom"/>
</dbReference>
<evidence type="ECO:0000256" key="2">
    <source>
        <dbReference type="ARBA" id="ARBA00022741"/>
    </source>
</evidence>
<evidence type="ECO:0000256" key="4">
    <source>
        <dbReference type="ARBA" id="ARBA00022840"/>
    </source>
</evidence>
<protein>
    <recommendedName>
        <fullName evidence="5">Protein kinase domain-containing protein</fullName>
    </recommendedName>
</protein>
<dbReference type="SUPFAM" id="SSF56112">
    <property type="entry name" value="Protein kinase-like (PK-like)"/>
    <property type="match status" value="1"/>
</dbReference>
<evidence type="ECO:0000313" key="6">
    <source>
        <dbReference type="EMBL" id="KAH3746656.1"/>
    </source>
</evidence>
<keyword evidence="7" id="KW-1185">Reference proteome</keyword>
<keyword evidence="2" id="KW-0547">Nucleotide-binding</keyword>
<dbReference type="Gene3D" id="3.30.200.20">
    <property type="entry name" value="Phosphorylase Kinase, domain 1"/>
    <property type="match status" value="1"/>
</dbReference>
<dbReference type="EMBL" id="JAIWYP010000010">
    <property type="protein sequence ID" value="KAH3746656.1"/>
    <property type="molecule type" value="Genomic_DNA"/>
</dbReference>
<dbReference type="FunFam" id="3.30.200.20:FF:000180">
    <property type="entry name" value="serine/threonine-protein kinase STY46-like"/>
    <property type="match status" value="1"/>
</dbReference>
<comment type="caution">
    <text evidence="6">The sequence shown here is derived from an EMBL/GenBank/DDBJ whole genome shotgun (WGS) entry which is preliminary data.</text>
</comment>
<keyword evidence="3" id="KW-0418">Kinase</keyword>
<dbReference type="PANTHER" id="PTHR24418">
    <property type="entry name" value="TYROSINE-PROTEIN KINASE"/>
    <property type="match status" value="1"/>
</dbReference>
<dbReference type="AlphaFoldDB" id="A0A9D4DCZ2"/>
<dbReference type="InterPro" id="IPR001245">
    <property type="entry name" value="Ser-Thr/Tyr_kinase_cat_dom"/>
</dbReference>
<evidence type="ECO:0000259" key="5">
    <source>
        <dbReference type="PROSITE" id="PS50011"/>
    </source>
</evidence>
<dbReference type="InterPro" id="IPR050198">
    <property type="entry name" value="Non-receptor_tyrosine_kinases"/>
</dbReference>
<keyword evidence="1" id="KW-0808">Transferase</keyword>
<gene>
    <name evidence="6" type="ORF">DPMN_181066</name>
</gene>
<reference evidence="6" key="2">
    <citation type="submission" date="2020-11" db="EMBL/GenBank/DDBJ databases">
        <authorList>
            <person name="McCartney M.A."/>
            <person name="Auch B."/>
            <person name="Kono T."/>
            <person name="Mallez S."/>
            <person name="Becker A."/>
            <person name="Gohl D.M."/>
            <person name="Silverstein K.A.T."/>
            <person name="Koren S."/>
            <person name="Bechman K.B."/>
            <person name="Herman A."/>
            <person name="Abrahante J.E."/>
            <person name="Garbe J."/>
        </authorList>
    </citation>
    <scope>NUCLEOTIDE SEQUENCE</scope>
    <source>
        <strain evidence="6">Duluth1</strain>
        <tissue evidence="6">Whole animal</tissue>
    </source>
</reference>
<evidence type="ECO:0000313" key="7">
    <source>
        <dbReference type="Proteomes" id="UP000828390"/>
    </source>
</evidence>
<organism evidence="6 7">
    <name type="scientific">Dreissena polymorpha</name>
    <name type="common">Zebra mussel</name>
    <name type="synonym">Mytilus polymorpha</name>
    <dbReference type="NCBI Taxonomy" id="45954"/>
    <lineage>
        <taxon>Eukaryota</taxon>
        <taxon>Metazoa</taxon>
        <taxon>Spiralia</taxon>
        <taxon>Lophotrochozoa</taxon>
        <taxon>Mollusca</taxon>
        <taxon>Bivalvia</taxon>
        <taxon>Autobranchia</taxon>
        <taxon>Heteroconchia</taxon>
        <taxon>Euheterodonta</taxon>
        <taxon>Imparidentia</taxon>
        <taxon>Neoheterodontei</taxon>
        <taxon>Myida</taxon>
        <taxon>Dreissenoidea</taxon>
        <taxon>Dreissenidae</taxon>
        <taxon>Dreissena</taxon>
    </lineage>
</organism>
<keyword evidence="4" id="KW-0067">ATP-binding</keyword>
<dbReference type="GO" id="GO:0004672">
    <property type="term" value="F:protein kinase activity"/>
    <property type="evidence" value="ECO:0007669"/>
    <property type="project" value="InterPro"/>
</dbReference>
<reference evidence="6" key="1">
    <citation type="journal article" date="2019" name="bioRxiv">
        <title>The Genome of the Zebra Mussel, Dreissena polymorpha: A Resource for Invasive Species Research.</title>
        <authorList>
            <person name="McCartney M.A."/>
            <person name="Auch B."/>
            <person name="Kono T."/>
            <person name="Mallez S."/>
            <person name="Zhang Y."/>
            <person name="Obille A."/>
            <person name="Becker A."/>
            <person name="Abrahante J.E."/>
            <person name="Garbe J."/>
            <person name="Badalamenti J.P."/>
            <person name="Herman A."/>
            <person name="Mangelson H."/>
            <person name="Liachko I."/>
            <person name="Sullivan S."/>
            <person name="Sone E.D."/>
            <person name="Koren S."/>
            <person name="Silverstein K.A.T."/>
            <person name="Beckman K.B."/>
            <person name="Gohl D.M."/>
        </authorList>
    </citation>
    <scope>NUCLEOTIDE SEQUENCE</scope>
    <source>
        <strain evidence="6">Duluth1</strain>
        <tissue evidence="6">Whole animal</tissue>
    </source>
</reference>
<evidence type="ECO:0000256" key="3">
    <source>
        <dbReference type="ARBA" id="ARBA00022777"/>
    </source>
</evidence>
<dbReference type="Proteomes" id="UP000828390">
    <property type="component" value="Unassembled WGS sequence"/>
</dbReference>
<sequence length="83" mass="9622">MNTSLVYLFKGNFGEVFRGVYRRSGETVAVKTCKDTLSEDQRKKFLMEGRILKQYDHPNIVRFIGIAAQRQPVMIIMEYVTGM</sequence>
<evidence type="ECO:0000256" key="1">
    <source>
        <dbReference type="ARBA" id="ARBA00022679"/>
    </source>
</evidence>
<name>A0A9D4DCZ2_DREPO</name>